<keyword evidence="3 6" id="KW-0812">Transmembrane</keyword>
<sequence>MSSSLEKKESSPRHSIGQGEVDYVLSNRITQQQTNIRNLDSLAYDANEKDKCKLLQEAQANLDFVADTGYAPELRRNFSFISLLGIGFGITNSWFGISGSLIAGISSGGPMMIIYGIIIVASFSMCIAVTLSEMASAYPNASGQIYWTMKLAPKKYSRIMSYITGMLSWLGSIFTSASVTMTIATAVVGMYMLHHPDKTVSRWQVFIVYEIVNILLVFFNIWEKPLPMLSSGALYVSLFSFVVIIIVVLSMHKGDFQSARFVFVEFENGTGWSSSGIAFIVGLLNPNWSFSCLDAATHIAEESLNPSVQIPQAIIGTVIVGFLTSFTYCIAMFFSIKDLESILSSNTGVPIMDIYYQATNSKAAAVGLEVLIVLTAIGCNIGAHTWQARICWSFARDQGLPFSQYWSKVNTKTGTVVNAHIMSCFWCGVIGCIYMGSSTAFNSILVSCVTFLLLSYLVPTVFWIFKRNEIQPGPFFLNKFGIGLFCNVMLCCWAVFAFVFFNFPSVMPVSSGNMNYSSAVFGVALIICACDWFIRGRKEYVGLQEREMQKDELTQVLSNQLSNIEMSMSHKQSQY</sequence>
<protein>
    <recommendedName>
        <fullName evidence="9">Choline transport protein</fullName>
    </recommendedName>
</protein>
<name>A0ABP0ZQ92_9ASCO</name>
<accession>A0ABP0ZQ92</accession>
<dbReference type="Gene3D" id="1.20.1740.10">
    <property type="entry name" value="Amino acid/polyamine transporter I"/>
    <property type="match status" value="1"/>
</dbReference>
<keyword evidence="4 6" id="KW-1133">Transmembrane helix</keyword>
<proteinExistence type="predicted"/>
<dbReference type="Pfam" id="PF13520">
    <property type="entry name" value="AA_permease_2"/>
    <property type="match status" value="1"/>
</dbReference>
<keyword evidence="8" id="KW-1185">Reference proteome</keyword>
<feature type="transmembrane region" description="Helical" evidence="6">
    <location>
        <begin position="234"/>
        <end position="252"/>
    </location>
</feature>
<dbReference type="GeneID" id="92209739"/>
<feature type="transmembrane region" description="Helical" evidence="6">
    <location>
        <begin position="203"/>
        <end position="222"/>
    </location>
</feature>
<organism evidence="7 8">
    <name type="scientific">Lodderomyces beijingensis</name>
    <dbReference type="NCBI Taxonomy" id="1775926"/>
    <lineage>
        <taxon>Eukaryota</taxon>
        <taxon>Fungi</taxon>
        <taxon>Dikarya</taxon>
        <taxon>Ascomycota</taxon>
        <taxon>Saccharomycotina</taxon>
        <taxon>Pichiomycetes</taxon>
        <taxon>Debaryomycetaceae</taxon>
        <taxon>Candida/Lodderomyces clade</taxon>
        <taxon>Lodderomyces</taxon>
    </lineage>
</organism>
<keyword evidence="5 6" id="KW-0472">Membrane</keyword>
<evidence type="ECO:0000256" key="2">
    <source>
        <dbReference type="ARBA" id="ARBA00022448"/>
    </source>
</evidence>
<dbReference type="PANTHER" id="PTHR45649:SF7">
    <property type="entry name" value="CHOLINE TRANSPORT PROTEIN"/>
    <property type="match status" value="1"/>
</dbReference>
<comment type="subcellular location">
    <subcellularLocation>
        <location evidence="1">Membrane</location>
        <topology evidence="1">Multi-pass membrane protein</topology>
    </subcellularLocation>
</comment>
<evidence type="ECO:0000256" key="1">
    <source>
        <dbReference type="ARBA" id="ARBA00004141"/>
    </source>
</evidence>
<keyword evidence="2" id="KW-0813">Transport</keyword>
<evidence type="ECO:0000256" key="4">
    <source>
        <dbReference type="ARBA" id="ARBA00022989"/>
    </source>
</evidence>
<evidence type="ECO:0000313" key="7">
    <source>
        <dbReference type="EMBL" id="CAK9440443.1"/>
    </source>
</evidence>
<feature type="transmembrane region" description="Helical" evidence="6">
    <location>
        <begin position="515"/>
        <end position="534"/>
    </location>
</feature>
<dbReference type="PANTHER" id="PTHR45649">
    <property type="entry name" value="AMINO-ACID PERMEASE BAT1"/>
    <property type="match status" value="1"/>
</dbReference>
<dbReference type="Proteomes" id="UP001497383">
    <property type="component" value="Chromosome 5"/>
</dbReference>
<evidence type="ECO:0008006" key="9">
    <source>
        <dbReference type="Google" id="ProtNLM"/>
    </source>
</evidence>
<feature type="transmembrane region" description="Helical" evidence="6">
    <location>
        <begin position="80"/>
        <end position="106"/>
    </location>
</feature>
<dbReference type="EMBL" id="OZ022409">
    <property type="protein sequence ID" value="CAK9440443.1"/>
    <property type="molecule type" value="Genomic_DNA"/>
</dbReference>
<evidence type="ECO:0000256" key="6">
    <source>
        <dbReference type="SAM" id="Phobius"/>
    </source>
</evidence>
<feature type="transmembrane region" description="Helical" evidence="6">
    <location>
        <begin position="313"/>
        <end position="336"/>
    </location>
</feature>
<feature type="transmembrane region" description="Helical" evidence="6">
    <location>
        <begin position="416"/>
        <end position="437"/>
    </location>
</feature>
<dbReference type="RefSeq" id="XP_066831481.1">
    <property type="nucleotide sequence ID" value="XM_066974776.1"/>
</dbReference>
<feature type="transmembrane region" description="Helical" evidence="6">
    <location>
        <begin position="443"/>
        <end position="465"/>
    </location>
</feature>
<feature type="transmembrane region" description="Helical" evidence="6">
    <location>
        <begin position="112"/>
        <end position="138"/>
    </location>
</feature>
<evidence type="ECO:0000313" key="8">
    <source>
        <dbReference type="Proteomes" id="UP001497383"/>
    </source>
</evidence>
<dbReference type="InterPro" id="IPR002293">
    <property type="entry name" value="AA/rel_permease1"/>
</dbReference>
<feature type="transmembrane region" description="Helical" evidence="6">
    <location>
        <begin position="477"/>
        <end position="503"/>
    </location>
</feature>
<reference evidence="7 8" key="1">
    <citation type="submission" date="2024-03" db="EMBL/GenBank/DDBJ databases">
        <authorList>
            <person name="Brejova B."/>
        </authorList>
    </citation>
    <scope>NUCLEOTIDE SEQUENCE [LARGE SCALE GENOMIC DNA]</scope>
    <source>
        <strain evidence="7 8">CBS 14171</strain>
    </source>
</reference>
<gene>
    <name evidence="7" type="ORF">LODBEIA_P45430</name>
</gene>
<evidence type="ECO:0000256" key="3">
    <source>
        <dbReference type="ARBA" id="ARBA00022692"/>
    </source>
</evidence>
<evidence type="ECO:0000256" key="5">
    <source>
        <dbReference type="ARBA" id="ARBA00023136"/>
    </source>
</evidence>
<feature type="transmembrane region" description="Helical" evidence="6">
    <location>
        <begin position="159"/>
        <end position="191"/>
    </location>
</feature>
<dbReference type="PIRSF" id="PIRSF006060">
    <property type="entry name" value="AA_transporter"/>
    <property type="match status" value="1"/>
</dbReference>